<keyword evidence="5" id="KW-0997">Cell inner membrane</keyword>
<comment type="caution">
    <text evidence="12">The sequence shown here is derived from an EMBL/GenBank/DDBJ whole genome shotgun (WGS) entry which is preliminary data.</text>
</comment>
<dbReference type="InterPro" id="IPR037682">
    <property type="entry name" value="TonB_C"/>
</dbReference>
<keyword evidence="6" id="KW-0812">Transmembrane</keyword>
<dbReference type="Pfam" id="PF03544">
    <property type="entry name" value="TonB_C"/>
    <property type="match status" value="1"/>
</dbReference>
<reference evidence="13" key="1">
    <citation type="journal article" date="2019" name="Int. J. Syst. Evol. Microbiol.">
        <title>The Global Catalogue of Microorganisms (GCM) 10K type strain sequencing project: providing services to taxonomists for standard genome sequencing and annotation.</title>
        <authorList>
            <consortium name="The Broad Institute Genomics Platform"/>
            <consortium name="The Broad Institute Genome Sequencing Center for Infectious Disease"/>
            <person name="Wu L."/>
            <person name="Ma J."/>
        </authorList>
    </citation>
    <scope>NUCLEOTIDE SEQUENCE [LARGE SCALE GENOMIC DNA]</scope>
    <source>
        <strain evidence="13">CGMCC 4.1782</strain>
    </source>
</reference>
<sequence length="225" mass="25868">MRIIYTLLLLLITCYGAAAQGNNQTEPKTKEVTETLKHYNQRYHVLQDNPKLKHGPFTMGAAGWRSEGQYEMGKRSGLWSFYGWRDKLEYKFDFTTNQEVFADRKSDTIRNEVKVYQHGELVKTKVGNRPFYFGGDSRMFFFLGKNIRYPIAAQRARVEGVAVISLDIDEDGKASNHEVVKKVGYGIDEEALRAISLLPNEWVPAMIDGKPVKSRHYVPIKFTIH</sequence>
<dbReference type="InterPro" id="IPR051045">
    <property type="entry name" value="TonB-dependent_transducer"/>
</dbReference>
<organism evidence="12 13">
    <name type="scientific">Pontibacter ruber</name>
    <dbReference type="NCBI Taxonomy" id="1343895"/>
    <lineage>
        <taxon>Bacteria</taxon>
        <taxon>Pseudomonadati</taxon>
        <taxon>Bacteroidota</taxon>
        <taxon>Cytophagia</taxon>
        <taxon>Cytophagales</taxon>
        <taxon>Hymenobacteraceae</taxon>
        <taxon>Pontibacter</taxon>
    </lineage>
</organism>
<dbReference type="PANTHER" id="PTHR33446:SF2">
    <property type="entry name" value="PROTEIN TONB"/>
    <property type="match status" value="1"/>
</dbReference>
<dbReference type="EMBL" id="JBHUIM010000001">
    <property type="protein sequence ID" value="MFD2246279.1"/>
    <property type="molecule type" value="Genomic_DNA"/>
</dbReference>
<dbReference type="NCBIfam" id="TIGR01352">
    <property type="entry name" value="tonB_Cterm"/>
    <property type="match status" value="1"/>
</dbReference>
<feature type="domain" description="TonB C-terminal" evidence="11">
    <location>
        <begin position="134"/>
        <end position="225"/>
    </location>
</feature>
<evidence type="ECO:0000256" key="7">
    <source>
        <dbReference type="ARBA" id="ARBA00022927"/>
    </source>
</evidence>
<evidence type="ECO:0000313" key="13">
    <source>
        <dbReference type="Proteomes" id="UP001597374"/>
    </source>
</evidence>
<keyword evidence="13" id="KW-1185">Reference proteome</keyword>
<protein>
    <submittedName>
        <fullName evidence="12">Energy transducer TonB</fullName>
    </submittedName>
</protein>
<evidence type="ECO:0000256" key="10">
    <source>
        <dbReference type="SAM" id="SignalP"/>
    </source>
</evidence>
<evidence type="ECO:0000256" key="5">
    <source>
        <dbReference type="ARBA" id="ARBA00022519"/>
    </source>
</evidence>
<keyword evidence="8" id="KW-1133">Transmembrane helix</keyword>
<evidence type="ECO:0000256" key="2">
    <source>
        <dbReference type="ARBA" id="ARBA00006555"/>
    </source>
</evidence>
<evidence type="ECO:0000313" key="12">
    <source>
        <dbReference type="EMBL" id="MFD2246279.1"/>
    </source>
</evidence>
<dbReference type="InterPro" id="IPR006260">
    <property type="entry name" value="TonB/TolA_C"/>
</dbReference>
<dbReference type="RefSeq" id="WP_250427973.1">
    <property type="nucleotide sequence ID" value="NZ_JALPRR010000001.1"/>
</dbReference>
<keyword evidence="9" id="KW-0472">Membrane</keyword>
<feature type="signal peptide" evidence="10">
    <location>
        <begin position="1"/>
        <end position="19"/>
    </location>
</feature>
<name>A0ABW5CW82_9BACT</name>
<keyword evidence="7" id="KW-0653">Protein transport</keyword>
<evidence type="ECO:0000259" key="11">
    <source>
        <dbReference type="PROSITE" id="PS52015"/>
    </source>
</evidence>
<accession>A0ABW5CW82</accession>
<evidence type="ECO:0000256" key="1">
    <source>
        <dbReference type="ARBA" id="ARBA00004383"/>
    </source>
</evidence>
<dbReference type="PANTHER" id="PTHR33446">
    <property type="entry name" value="PROTEIN TONB-RELATED"/>
    <property type="match status" value="1"/>
</dbReference>
<dbReference type="SUPFAM" id="SSF74653">
    <property type="entry name" value="TolA/TonB C-terminal domain"/>
    <property type="match status" value="1"/>
</dbReference>
<evidence type="ECO:0000256" key="3">
    <source>
        <dbReference type="ARBA" id="ARBA00022448"/>
    </source>
</evidence>
<dbReference type="Proteomes" id="UP001597374">
    <property type="component" value="Unassembled WGS sequence"/>
</dbReference>
<comment type="subcellular location">
    <subcellularLocation>
        <location evidence="1">Cell inner membrane</location>
        <topology evidence="1">Single-pass membrane protein</topology>
        <orientation evidence="1">Periplasmic side</orientation>
    </subcellularLocation>
</comment>
<evidence type="ECO:0000256" key="9">
    <source>
        <dbReference type="ARBA" id="ARBA00023136"/>
    </source>
</evidence>
<keyword evidence="10" id="KW-0732">Signal</keyword>
<dbReference type="Gene3D" id="3.30.1150.10">
    <property type="match status" value="1"/>
</dbReference>
<evidence type="ECO:0000256" key="4">
    <source>
        <dbReference type="ARBA" id="ARBA00022475"/>
    </source>
</evidence>
<keyword evidence="4" id="KW-1003">Cell membrane</keyword>
<keyword evidence="3" id="KW-0813">Transport</keyword>
<evidence type="ECO:0000256" key="6">
    <source>
        <dbReference type="ARBA" id="ARBA00022692"/>
    </source>
</evidence>
<comment type="similarity">
    <text evidence="2">Belongs to the TonB family.</text>
</comment>
<feature type="chain" id="PRO_5045694191" evidence="10">
    <location>
        <begin position="20"/>
        <end position="225"/>
    </location>
</feature>
<proteinExistence type="inferred from homology"/>
<gene>
    <name evidence="12" type="ORF">ACFSKP_08435</name>
</gene>
<dbReference type="PROSITE" id="PS52015">
    <property type="entry name" value="TONB_CTD"/>
    <property type="match status" value="1"/>
</dbReference>
<evidence type="ECO:0000256" key="8">
    <source>
        <dbReference type="ARBA" id="ARBA00022989"/>
    </source>
</evidence>